<reference evidence="11" key="1">
    <citation type="submission" date="2019-10" db="EMBL/GenBank/DDBJ databases">
        <authorList>
            <consortium name="DOE Joint Genome Institute"/>
            <person name="Kuo A."/>
            <person name="Miyauchi S."/>
            <person name="Kiss E."/>
            <person name="Drula E."/>
            <person name="Kohler A."/>
            <person name="Sanchez-Garcia M."/>
            <person name="Andreopoulos B."/>
            <person name="Barry K.W."/>
            <person name="Bonito G."/>
            <person name="Buee M."/>
            <person name="Carver A."/>
            <person name="Chen C."/>
            <person name="Cichocki N."/>
            <person name="Clum A."/>
            <person name="Culley D."/>
            <person name="Crous P.W."/>
            <person name="Fauchery L."/>
            <person name="Girlanda M."/>
            <person name="Hayes R."/>
            <person name="Keri Z."/>
            <person name="LaButti K."/>
            <person name="Lipzen A."/>
            <person name="Lombard V."/>
            <person name="Magnuson J."/>
            <person name="Maillard F."/>
            <person name="Morin E."/>
            <person name="Murat C."/>
            <person name="Nolan M."/>
            <person name="Ohm R."/>
            <person name="Pangilinan J."/>
            <person name="Pereira M."/>
            <person name="Perotto S."/>
            <person name="Peter M."/>
            <person name="Riley R."/>
            <person name="Sitrit Y."/>
            <person name="Stielow B."/>
            <person name="Szollosi G."/>
            <person name="Zifcakova L."/>
            <person name="Stursova M."/>
            <person name="Spatafora J.W."/>
            <person name="Tedersoo L."/>
            <person name="Vaario L.-M."/>
            <person name="Yamada A."/>
            <person name="Yan M."/>
            <person name="Wang P."/>
            <person name="Xu J."/>
            <person name="Bruns T."/>
            <person name="Baldrian P."/>
            <person name="Vilgalys R."/>
            <person name="Henrissat B."/>
            <person name="Grigoriev I.V."/>
            <person name="Hibbett D."/>
            <person name="Nagy L.G."/>
            <person name="Martin F.M."/>
        </authorList>
    </citation>
    <scope>NUCLEOTIDE SEQUENCE</scope>
    <source>
        <strain evidence="11">Prilba</strain>
    </source>
</reference>
<evidence type="ECO:0000256" key="3">
    <source>
        <dbReference type="ARBA" id="ARBA00022670"/>
    </source>
</evidence>
<evidence type="ECO:0000256" key="2">
    <source>
        <dbReference type="ARBA" id="ARBA00012759"/>
    </source>
</evidence>
<evidence type="ECO:0000256" key="5">
    <source>
        <dbReference type="ARBA" id="ARBA00022801"/>
    </source>
</evidence>
<dbReference type="InterPro" id="IPR051346">
    <property type="entry name" value="OTU_Deubiquitinase"/>
</dbReference>
<feature type="region of interest" description="Disordered" evidence="7">
    <location>
        <begin position="1833"/>
        <end position="1856"/>
    </location>
</feature>
<dbReference type="OrthoDB" id="3182339at2759"/>
<dbReference type="GO" id="GO:0004843">
    <property type="term" value="F:cysteine-type deubiquitinase activity"/>
    <property type="evidence" value="ECO:0007669"/>
    <property type="project" value="UniProtKB-EC"/>
</dbReference>
<feature type="domain" description="DUF3638" evidence="8">
    <location>
        <begin position="2021"/>
        <end position="2244"/>
    </location>
</feature>
<feature type="domain" description="DUF6606" evidence="10">
    <location>
        <begin position="14"/>
        <end position="277"/>
    </location>
</feature>
<evidence type="ECO:0000313" key="12">
    <source>
        <dbReference type="Proteomes" id="UP000759537"/>
    </source>
</evidence>
<comment type="caution">
    <text evidence="11">The sequence shown here is derived from an EMBL/GenBank/DDBJ whole genome shotgun (WGS) entry which is preliminary data.</text>
</comment>
<organism evidence="11 12">
    <name type="scientific">Russula ochroleuca</name>
    <dbReference type="NCBI Taxonomy" id="152965"/>
    <lineage>
        <taxon>Eukaryota</taxon>
        <taxon>Fungi</taxon>
        <taxon>Dikarya</taxon>
        <taxon>Basidiomycota</taxon>
        <taxon>Agaricomycotina</taxon>
        <taxon>Agaricomycetes</taxon>
        <taxon>Russulales</taxon>
        <taxon>Russulaceae</taxon>
        <taxon>Russula</taxon>
    </lineage>
</organism>
<dbReference type="Pfam" id="PF20255">
    <property type="entry name" value="DUF6606"/>
    <property type="match status" value="1"/>
</dbReference>
<keyword evidence="12" id="KW-1185">Reference proteome</keyword>
<feature type="region of interest" description="Disordered" evidence="7">
    <location>
        <begin position="2825"/>
        <end position="2846"/>
    </location>
</feature>
<evidence type="ECO:0000259" key="10">
    <source>
        <dbReference type="Pfam" id="PF20255"/>
    </source>
</evidence>
<comment type="catalytic activity">
    <reaction evidence="1">
        <text>Thiol-dependent hydrolysis of ester, thioester, amide, peptide and isopeptide bonds formed by the C-terminal Gly of ubiquitin (a 76-residue protein attached to proteins as an intracellular targeting signal).</text>
        <dbReference type="EC" id="3.4.19.12"/>
    </reaction>
</comment>
<keyword evidence="4" id="KW-0833">Ubl conjugation pathway</keyword>
<dbReference type="PANTHER" id="PTHR13367:SF33">
    <property type="entry name" value="P-LOOP CONTAINING NUCLEOSIDE TRIPHOSPHATE HYDROLASE PROTEIN"/>
    <property type="match status" value="1"/>
</dbReference>
<keyword evidence="6" id="KW-0788">Thiol protease</keyword>
<sequence>MPTHDQDSDIFRLVIKHVFLPPKLPHEDPGEQIEQRMNMALCDNLIEAAGDFLQDVSASQRPLWEHMIKMMELARRVAEVPLEEAVLQRVFSNMEIGDVFCMHIRAQNAALIVRRLSSDDFVQFEVFEVSPQNTAVMTTKGKLLCSYPGPAIQVPTDIFMDECFHQQLSSFLVQMDVDCLDSTPTVSKAGSTVSEVRESVHPRYISELLVGILGGCGQPADVDRITKRIGDEVLWDNAYKPWRRSPLWLTLRVSLQSSLRGSNLYKHFMLFFHAYLLRICVSKDFPSELLYAMRVKTARRLSKLGPAVSHHVCEFVHEISKETEALLWKRWTEFQAKGSISLTLQPELDFIADADISLQTSYNYLMKMLCSASRGSSQTRFTPSQGSRLRNVHDFTQFTNGRLAQAISNDQRIAIADFELSVESGLASWVAASINNDDATDVIASCIEQYFAGAKDLYGTSAEDNSIMILTIMDLWVALDAFSIRQCPLLKQYSPEIPLDFLHPLLLHRSSTLNRALHIEEYLCQRYKEACNATSIFSNNISESSFAVKYLRASEALQRLNDEIVVDAQQKRVKKRAELDHLNQTSRSLLQQASRMDHEMYENYYGGESHSKSCQKCRLERQAKALKISVHEWPLPRSTVHAQQAVFELCPPSAFSAWRSTTYLILRDIGLFSVPDSRGQPKVQVLLDSFSGLHRWAVRCQKDHRLTIGSTTKSFSDQTHYKKIRIPAQESSVFVNNGLSFRLFDRIRGSWTTDSFSTSNVSEMCTHPIPSASPYRSLHHFMSGTRHTPNDILAAQTSCPKEINLHELIAFSGLRSGPRLQWLNIARELASPYLSFRREEVHILITQAAWQLGPLLDGVREWHIDLNIPSFGNTLLCELESLLEKIRANWLEEVTVRTIALISSRLLASTSDPDISNRACALLREARNLTYRWTCEVSKKLESTDDEKSCAGLRRRLCMIAATCFSTFDVCREHIPVTLASDEDFSIAMQCAVIVHDNTPPSLSDNNSGYLAQMIRRHLRLLHYLEPFFSGKLDGAILLHAPAFDHALARLWLGYRRHISSSWHVLPGPNSRWISCVAEGGHDVHYNLLTGQLFINGKPLGRLPQEIVKHPTYASVLGTNILDVGPADIPGMDFMTRSTVSGYQVLFSWNDGDLILRTRRPGDSQILQLIPRPRLLGDFPRHFIDEYTHWLDVNSHELEFRPAGFPWTPGPSNWRLYIHKRGAHPRATFQKPSRGSSPIQLVDIRSSTFIVVSSMLSPLESPEHIIATHTSQSLEVSLPRLRLSFFVNSNWELESRSMPNYVVDKTQSCGTMFGLRNKLILCPRPNSSEESLLPRRVIIPEGKISFRTTGDFASIFINNGDEQHVRWHEYTIDTDLGRLSSNTSLTSKLYQCYLHALTSHCLPDPLLRQTGTEEALYILRSAACRSFQRLDDHEAKLLELIGNLTPKRVYYPPHLKSMVTVKWNDLPALSQHHDFFGAVYTILDHARVLEVLYDQPTTFDSRDRDQSLLNRAAYRNKEYYPSDLQISEQPSSLDDVRYRSRDVPDGETAKHIAYQTSWSIWNAQVSLSLYRTLPKLWDFMTSRGSVGPSGSPVSLKYGRNWLKFNAARDWFVIYDLCRRGINADLPSMRIGLSFCLSAAAYSNSEYSDIILFFIASALDERCRHLSPPTYPSYTLSDGVVPDLAYIEDFVSRSALPIKSTPANSLYAEETLSKKVKKQLRKEEYNAVIESKSSKISKLILRRWPNYTSVNFHEEWFDESEGHQYIEEYLQSLSRNIQLRDHVIQLLSILQRHRNISIPATLPYEFSPQFVTSHSKAPSYSIRDTMLSHTNIPTPMTEQPSEPSLGDSFPPPAATAGSLGSVGPDSLKILIEEFQNSRQPLLELYGNELSKSHREMMVHGASNSERGTVPSHEFLRPYHDECSLWKDKIFFEISATLGPSQNVERVNAIAGLWPRITPRSLLSQLVQDRLATLPDQWNVIITRYAVGLLRYQQSRRLLELSSSQKHGELLREIDSLRSDILAESTPDWLLIQIEANLMARPVQVAVAREMISPESQKNISLQLNMGEGKSSVIVPLVASTLADGSNFVRIVTLKPLSGQMFQLLVSRLSGLLNRPIFYIPFSRSLDMTTSLINTIGRLYRRCAAEGGVLVVQPEHLLSQKLMHVNVLLTSQGNGKKHSVAHELGMLQDWVTKASRDVLDESDELLHVRYQLVYTAGEQMPVDDHPNRWITIQQVFNRLQVHAVKLRSTFPKMIAIDTAPNGFSTIRILDSAVFHDISSLIVDDALGGGLSNLPLGVLPSVIRGAARRFITQKETSDEDLDLIHSHCAGTTLFKGILLLRGLLMDGEGILSYVLKERRWRVDYGLDPSRTLLAVPYRAKDVPSLRAEFGHPDVAIALTCLSYYYGGLTKYQLLWCFDMVTKLDDPEMEYDHWVELGQDLPLALLQLSGVNTEDETQVDEILVPLFSRNKRVVDFYLSQVVFPRAAREFPSKLPTSAWDLVEDTKNITTGFSGTNDNRYLLPASITQEDPNFVLGTNALVLRYLLRPENDYYECTEGDNGERESATAFLKRLVQQDPEIRVLLDVGAQMLELQNEELARHWLSLRPDVSAAIFFNDSDHLTVVTPDGTREPFISSPFNRQLEKCMVYLDDAHTRGTDIKFPRGMRAAVTLGPKVTKDRLVQGCMRMRQLGKGHSVMFFAPGEVDRRIRSRIPGGVTSDGCVRVIDVLRWAMQETCEDIRHHLPYWAQQGLDHRNRFTAHKEHRSTGDLEGLRNAWLQPESRTLEEMYWVTPGAAVSPEMYTIPSLRERIERLGVTQLVDVRVAEEQEREADHEVERERHIERPPKVQPARHSIHEDIREFVFTGRLRVSSGHISPLLAPLDMANALDSSAEWSPSPLATGDFTTTVLGLERMGLTDYLRPINWILSSGSGKDVTVVVISPYEANALLPIIRRERNKVRLHVYAPRVTSSMRSFSDLTFYTIPDSESSAEQWSAPAHIRTELNLFSGQLYFDSREEYERLCVLLALIMAHPGAEYCEIDGFVSPAFRTGGVSPLETSKVAILKRLIGLRRKGMGFSRTHLGQILNANPLSEETLQQMVKSVGQNPGSV</sequence>
<dbReference type="Proteomes" id="UP000759537">
    <property type="component" value="Unassembled WGS sequence"/>
</dbReference>
<protein>
    <recommendedName>
        <fullName evidence="2">ubiquitinyl hydrolase 1</fullName>
        <ecNumber evidence="2">3.4.19.12</ecNumber>
    </recommendedName>
</protein>
<dbReference type="PANTHER" id="PTHR13367">
    <property type="entry name" value="UBIQUITIN THIOESTERASE"/>
    <property type="match status" value="1"/>
</dbReference>
<keyword evidence="3" id="KW-0645">Protease</keyword>
<reference evidence="11" key="2">
    <citation type="journal article" date="2020" name="Nat. Commun.">
        <title>Large-scale genome sequencing of mycorrhizal fungi provides insights into the early evolution of symbiotic traits.</title>
        <authorList>
            <person name="Miyauchi S."/>
            <person name="Kiss E."/>
            <person name="Kuo A."/>
            <person name="Drula E."/>
            <person name="Kohler A."/>
            <person name="Sanchez-Garcia M."/>
            <person name="Morin E."/>
            <person name="Andreopoulos B."/>
            <person name="Barry K.W."/>
            <person name="Bonito G."/>
            <person name="Buee M."/>
            <person name="Carver A."/>
            <person name="Chen C."/>
            <person name="Cichocki N."/>
            <person name="Clum A."/>
            <person name="Culley D."/>
            <person name="Crous P.W."/>
            <person name="Fauchery L."/>
            <person name="Girlanda M."/>
            <person name="Hayes R.D."/>
            <person name="Keri Z."/>
            <person name="LaButti K."/>
            <person name="Lipzen A."/>
            <person name="Lombard V."/>
            <person name="Magnuson J."/>
            <person name="Maillard F."/>
            <person name="Murat C."/>
            <person name="Nolan M."/>
            <person name="Ohm R.A."/>
            <person name="Pangilinan J."/>
            <person name="Pereira M.F."/>
            <person name="Perotto S."/>
            <person name="Peter M."/>
            <person name="Pfister S."/>
            <person name="Riley R."/>
            <person name="Sitrit Y."/>
            <person name="Stielow J.B."/>
            <person name="Szollosi G."/>
            <person name="Zifcakova L."/>
            <person name="Stursova M."/>
            <person name="Spatafora J.W."/>
            <person name="Tedersoo L."/>
            <person name="Vaario L.M."/>
            <person name="Yamada A."/>
            <person name="Yan M."/>
            <person name="Wang P."/>
            <person name="Xu J."/>
            <person name="Bruns T."/>
            <person name="Baldrian P."/>
            <person name="Vilgalys R."/>
            <person name="Dunand C."/>
            <person name="Henrissat B."/>
            <person name="Grigoriev I.V."/>
            <person name="Hibbett D."/>
            <person name="Nagy L.G."/>
            <person name="Martin F.M."/>
        </authorList>
    </citation>
    <scope>NUCLEOTIDE SEQUENCE</scope>
    <source>
        <strain evidence="11">Prilba</strain>
    </source>
</reference>
<evidence type="ECO:0000256" key="1">
    <source>
        <dbReference type="ARBA" id="ARBA00000707"/>
    </source>
</evidence>
<accession>A0A9P5MY80</accession>
<evidence type="ECO:0000256" key="6">
    <source>
        <dbReference type="ARBA" id="ARBA00022807"/>
    </source>
</evidence>
<dbReference type="InterPro" id="IPR022105">
    <property type="entry name" value="DUF3645"/>
</dbReference>
<dbReference type="Pfam" id="PF12359">
    <property type="entry name" value="DUF3645"/>
    <property type="match status" value="1"/>
</dbReference>
<dbReference type="InterPro" id="IPR022099">
    <property type="entry name" value="DUF3638"/>
</dbReference>
<feature type="domain" description="DUF3645" evidence="9">
    <location>
        <begin position="2364"/>
        <end position="2396"/>
    </location>
</feature>
<name>A0A9P5MY80_9AGAM</name>
<evidence type="ECO:0000256" key="7">
    <source>
        <dbReference type="SAM" id="MobiDB-lite"/>
    </source>
</evidence>
<evidence type="ECO:0000259" key="9">
    <source>
        <dbReference type="Pfam" id="PF12359"/>
    </source>
</evidence>
<dbReference type="GO" id="GO:0006508">
    <property type="term" value="P:proteolysis"/>
    <property type="evidence" value="ECO:0007669"/>
    <property type="project" value="UniProtKB-KW"/>
</dbReference>
<feature type="compositionally biased region" description="Basic and acidic residues" evidence="7">
    <location>
        <begin position="2825"/>
        <end position="2841"/>
    </location>
</feature>
<dbReference type="InterPro" id="IPR046541">
    <property type="entry name" value="DUF6606"/>
</dbReference>
<evidence type="ECO:0000256" key="4">
    <source>
        <dbReference type="ARBA" id="ARBA00022786"/>
    </source>
</evidence>
<gene>
    <name evidence="11" type="ORF">DFH94DRAFT_628807</name>
</gene>
<evidence type="ECO:0000313" key="11">
    <source>
        <dbReference type="EMBL" id="KAF8481609.1"/>
    </source>
</evidence>
<dbReference type="Pfam" id="PF12340">
    <property type="entry name" value="DUF3638"/>
    <property type="match status" value="1"/>
</dbReference>
<evidence type="ECO:0000259" key="8">
    <source>
        <dbReference type="Pfam" id="PF12340"/>
    </source>
</evidence>
<proteinExistence type="predicted"/>
<dbReference type="EC" id="3.4.19.12" evidence="2"/>
<keyword evidence="5" id="KW-0378">Hydrolase</keyword>
<dbReference type="EMBL" id="WHVB01000006">
    <property type="protein sequence ID" value="KAF8481609.1"/>
    <property type="molecule type" value="Genomic_DNA"/>
</dbReference>